<sequence length="412" mass="41555">MTTHHTRKGAFAPHTQSAGFRPHARLLAVLAGLSAASPLATDMYVPGLPDLARSLGTDAAGAQMSLTGFLGGIILGQLLLGPLSDTVGRRPVLLWGAMLFAAFSTLCALAPTLAVLNAARVGQGLTGAAGIVVTRAVVADLFGGGELATAYSRLGAITATAPVLAPLAGGALLLVVPWRCIFAVLAVVGLLLALGVTRWVPESHPPHARLTGGLPGSLRTIGRVAAQRAVLAPVLALAFGGAAVFSYIAGTAFVFQDIYHLSPALSSLVYGVNALGNMAGSLAYGRLARRRSAESLLVAGSVLALSGPAALLLVQGSVGSSMPLTWLCLLLSLTAFGVFFPAVITIAQSHGRAAPGATSALLGGGQFLLGAAVSPLIGLFGTRSTVPMAAVMTACLTLATLAASATRRPRRA</sequence>
<comment type="subcellular location">
    <subcellularLocation>
        <location evidence="1">Cell membrane</location>
        <topology evidence="1">Multi-pass membrane protein</topology>
    </subcellularLocation>
</comment>
<dbReference type="Proteomes" id="UP001180551">
    <property type="component" value="Unassembled WGS sequence"/>
</dbReference>
<evidence type="ECO:0000313" key="11">
    <source>
        <dbReference type="Proteomes" id="UP001180551"/>
    </source>
</evidence>
<dbReference type="InterPro" id="IPR004812">
    <property type="entry name" value="Efflux_drug-R_Bcr/CmlA"/>
</dbReference>
<name>A0ABU2TJT0_9ACTN</name>
<dbReference type="NCBIfam" id="TIGR00710">
    <property type="entry name" value="efflux_Bcr_CflA"/>
    <property type="match status" value="1"/>
</dbReference>
<evidence type="ECO:0000259" key="9">
    <source>
        <dbReference type="PROSITE" id="PS50850"/>
    </source>
</evidence>
<dbReference type="InterPro" id="IPR020846">
    <property type="entry name" value="MFS_dom"/>
</dbReference>
<dbReference type="SUPFAM" id="SSF103473">
    <property type="entry name" value="MFS general substrate transporter"/>
    <property type="match status" value="1"/>
</dbReference>
<feature type="transmembrane region" description="Helical" evidence="8">
    <location>
        <begin position="60"/>
        <end position="80"/>
    </location>
</feature>
<feature type="transmembrane region" description="Helical" evidence="8">
    <location>
        <begin position="324"/>
        <end position="347"/>
    </location>
</feature>
<feature type="transmembrane region" description="Helical" evidence="8">
    <location>
        <begin position="154"/>
        <end position="175"/>
    </location>
</feature>
<dbReference type="Gene3D" id="1.20.1720.10">
    <property type="entry name" value="Multidrug resistance protein D"/>
    <property type="match status" value="1"/>
</dbReference>
<feature type="transmembrane region" description="Helical" evidence="8">
    <location>
        <begin position="386"/>
        <end position="406"/>
    </location>
</feature>
<feature type="transmembrane region" description="Helical" evidence="8">
    <location>
        <begin position="296"/>
        <end position="318"/>
    </location>
</feature>
<reference evidence="10" key="1">
    <citation type="submission" date="2024-05" db="EMBL/GenBank/DDBJ databases">
        <title>30 novel species of actinomycetes from the DSMZ collection.</title>
        <authorList>
            <person name="Nouioui I."/>
        </authorList>
    </citation>
    <scope>NUCLEOTIDE SEQUENCE</scope>
    <source>
        <strain evidence="10">DSM 41527</strain>
    </source>
</reference>
<dbReference type="Pfam" id="PF07690">
    <property type="entry name" value="MFS_1"/>
    <property type="match status" value="1"/>
</dbReference>
<protein>
    <submittedName>
        <fullName evidence="10">Multidrug effflux MFS transporter</fullName>
    </submittedName>
</protein>
<keyword evidence="11" id="KW-1185">Reference proteome</keyword>
<keyword evidence="5 8" id="KW-0812">Transmembrane</keyword>
<accession>A0ABU2TJT0</accession>
<evidence type="ECO:0000256" key="7">
    <source>
        <dbReference type="ARBA" id="ARBA00023136"/>
    </source>
</evidence>
<dbReference type="RefSeq" id="WP_311628092.1">
    <property type="nucleotide sequence ID" value="NZ_JAVRFE010000099.1"/>
</dbReference>
<feature type="transmembrane region" description="Helical" evidence="8">
    <location>
        <begin position="181"/>
        <end position="200"/>
    </location>
</feature>
<organism evidence="10 11">
    <name type="scientific">Streptomyces mooreae</name>
    <dbReference type="NCBI Taxonomy" id="3075523"/>
    <lineage>
        <taxon>Bacteria</taxon>
        <taxon>Bacillati</taxon>
        <taxon>Actinomycetota</taxon>
        <taxon>Actinomycetes</taxon>
        <taxon>Kitasatosporales</taxon>
        <taxon>Streptomycetaceae</taxon>
        <taxon>Streptomyces</taxon>
    </lineage>
</organism>
<keyword evidence="3" id="KW-0813">Transport</keyword>
<feature type="transmembrane region" description="Helical" evidence="8">
    <location>
        <begin position="229"/>
        <end position="255"/>
    </location>
</feature>
<dbReference type="PANTHER" id="PTHR43124:SF3">
    <property type="entry name" value="CHLORAMPHENICOL EFFLUX PUMP RV0191"/>
    <property type="match status" value="1"/>
</dbReference>
<keyword evidence="7 8" id="KW-0472">Membrane</keyword>
<evidence type="ECO:0000256" key="2">
    <source>
        <dbReference type="ARBA" id="ARBA00006236"/>
    </source>
</evidence>
<evidence type="ECO:0000256" key="8">
    <source>
        <dbReference type="SAM" id="Phobius"/>
    </source>
</evidence>
<feature type="transmembrane region" description="Helical" evidence="8">
    <location>
        <begin position="267"/>
        <end position="284"/>
    </location>
</feature>
<dbReference type="InterPro" id="IPR011701">
    <property type="entry name" value="MFS"/>
</dbReference>
<keyword evidence="4" id="KW-1003">Cell membrane</keyword>
<feature type="transmembrane region" description="Helical" evidence="8">
    <location>
        <begin position="121"/>
        <end position="142"/>
    </location>
</feature>
<comment type="caution">
    <text evidence="10">The sequence shown here is derived from an EMBL/GenBank/DDBJ whole genome shotgun (WGS) entry which is preliminary data.</text>
</comment>
<evidence type="ECO:0000256" key="5">
    <source>
        <dbReference type="ARBA" id="ARBA00022692"/>
    </source>
</evidence>
<gene>
    <name evidence="10" type="ORF">RM550_36715</name>
</gene>
<feature type="transmembrane region" description="Helical" evidence="8">
    <location>
        <begin position="359"/>
        <end position="380"/>
    </location>
</feature>
<dbReference type="InterPro" id="IPR036259">
    <property type="entry name" value="MFS_trans_sf"/>
</dbReference>
<dbReference type="InterPro" id="IPR050189">
    <property type="entry name" value="MFS_Efflux_Transporters"/>
</dbReference>
<comment type="similarity">
    <text evidence="2">Belongs to the major facilitator superfamily. Bcr/CmlA family.</text>
</comment>
<dbReference type="CDD" id="cd17320">
    <property type="entry name" value="MFS_MdfA_MDR_like"/>
    <property type="match status" value="1"/>
</dbReference>
<proteinExistence type="inferred from homology"/>
<evidence type="ECO:0000256" key="3">
    <source>
        <dbReference type="ARBA" id="ARBA00022448"/>
    </source>
</evidence>
<evidence type="ECO:0000256" key="1">
    <source>
        <dbReference type="ARBA" id="ARBA00004651"/>
    </source>
</evidence>
<keyword evidence="6 8" id="KW-1133">Transmembrane helix</keyword>
<evidence type="ECO:0000256" key="6">
    <source>
        <dbReference type="ARBA" id="ARBA00022989"/>
    </source>
</evidence>
<feature type="domain" description="Major facilitator superfamily (MFS) profile" evidence="9">
    <location>
        <begin position="26"/>
        <end position="412"/>
    </location>
</feature>
<feature type="transmembrane region" description="Helical" evidence="8">
    <location>
        <begin position="92"/>
        <end position="115"/>
    </location>
</feature>
<feature type="transmembrane region" description="Helical" evidence="8">
    <location>
        <begin position="24"/>
        <end position="40"/>
    </location>
</feature>
<dbReference type="PROSITE" id="PS50850">
    <property type="entry name" value="MFS"/>
    <property type="match status" value="1"/>
</dbReference>
<dbReference type="PANTHER" id="PTHR43124">
    <property type="entry name" value="PURINE EFFLUX PUMP PBUE"/>
    <property type="match status" value="1"/>
</dbReference>
<dbReference type="EMBL" id="JAVRFE010000099">
    <property type="protein sequence ID" value="MDT0461185.1"/>
    <property type="molecule type" value="Genomic_DNA"/>
</dbReference>
<evidence type="ECO:0000256" key="4">
    <source>
        <dbReference type="ARBA" id="ARBA00022475"/>
    </source>
</evidence>
<evidence type="ECO:0000313" key="10">
    <source>
        <dbReference type="EMBL" id="MDT0461185.1"/>
    </source>
</evidence>